<evidence type="ECO:0000256" key="3">
    <source>
        <dbReference type="ARBA" id="ARBA00022452"/>
    </source>
</evidence>
<keyword evidence="7" id="KW-0406">Ion transport</keyword>
<keyword evidence="17" id="KW-0675">Receptor</keyword>
<evidence type="ECO:0000256" key="11">
    <source>
        <dbReference type="PROSITE-ProRule" id="PRU01360"/>
    </source>
</evidence>
<dbReference type="SUPFAM" id="SSF56935">
    <property type="entry name" value="Porins"/>
    <property type="match status" value="1"/>
</dbReference>
<protein>
    <submittedName>
        <fullName evidence="17">TonB-dependent receptor</fullName>
    </submittedName>
</protein>
<evidence type="ECO:0000256" key="8">
    <source>
        <dbReference type="ARBA" id="ARBA00023077"/>
    </source>
</evidence>
<reference evidence="17 18" key="1">
    <citation type="submission" date="2019-01" db="EMBL/GenBank/DDBJ databases">
        <authorList>
            <person name="Chen W.-M."/>
        </authorList>
    </citation>
    <scope>NUCLEOTIDE SEQUENCE [LARGE SCALE GENOMIC DNA]</scope>
    <source>
        <strain evidence="17 18">CCP-7</strain>
    </source>
</reference>
<evidence type="ECO:0000256" key="5">
    <source>
        <dbReference type="ARBA" id="ARBA00022692"/>
    </source>
</evidence>
<keyword evidence="8 12" id="KW-0798">TonB box</keyword>
<dbReference type="Pfam" id="PF00593">
    <property type="entry name" value="TonB_dep_Rec_b-barrel"/>
    <property type="match status" value="1"/>
</dbReference>
<evidence type="ECO:0000256" key="2">
    <source>
        <dbReference type="ARBA" id="ARBA00022448"/>
    </source>
</evidence>
<dbReference type="RefSeq" id="WP_127741402.1">
    <property type="nucleotide sequence ID" value="NZ_SACN01000001.1"/>
</dbReference>
<keyword evidence="14" id="KW-0732">Signal</keyword>
<keyword evidence="3 11" id="KW-1134">Transmembrane beta strand</keyword>
<comment type="similarity">
    <text evidence="11 12">Belongs to the TonB-dependent receptor family.</text>
</comment>
<evidence type="ECO:0000256" key="4">
    <source>
        <dbReference type="ARBA" id="ARBA00022496"/>
    </source>
</evidence>
<organism evidence="17 18">
    <name type="scientific">Sphingomonas crocodyli</name>
    <dbReference type="NCBI Taxonomy" id="1979270"/>
    <lineage>
        <taxon>Bacteria</taxon>
        <taxon>Pseudomonadati</taxon>
        <taxon>Pseudomonadota</taxon>
        <taxon>Alphaproteobacteria</taxon>
        <taxon>Sphingomonadales</taxon>
        <taxon>Sphingomonadaceae</taxon>
        <taxon>Sphingomonas</taxon>
    </lineage>
</organism>
<dbReference type="InterPro" id="IPR000531">
    <property type="entry name" value="Beta-barrel_TonB"/>
</dbReference>
<feature type="region of interest" description="Disordered" evidence="13">
    <location>
        <begin position="439"/>
        <end position="459"/>
    </location>
</feature>
<gene>
    <name evidence="17" type="ORF">EOD43_04250</name>
</gene>
<dbReference type="Pfam" id="PF07715">
    <property type="entry name" value="Plug"/>
    <property type="match status" value="1"/>
</dbReference>
<keyword evidence="4" id="KW-0410">Iron transport</keyword>
<dbReference type="GO" id="GO:0009279">
    <property type="term" value="C:cell outer membrane"/>
    <property type="evidence" value="ECO:0007669"/>
    <property type="project" value="UniProtKB-SubCell"/>
</dbReference>
<keyword evidence="6" id="KW-0408">Iron</keyword>
<sequence>MGHKTELMFRAALSAITICATPAMAQSQAETQANDDGSLSEIVVTAQRREESQLETPVSLVALSTRQIENKSIFDISDLPRAVPNLQVGPHPNSANTARIFIRGIGNSDDQFTQDPSVAVYVDGVYVARTQGLVNEIAEIERIEVLRGPQGTLFGRNATGGAINFITKPPELDTFKARQELTVGNFDQFRSRTTLNLPVGQTLAIQGGYLHASKDGFVRNPGIGSRRFGDQRRDAYRAAVRWAPSDDYGLTYVYDRSDTEDTPPYLAVVPAYPAQGKRPKVATTGTNLTPNRSTSQGHGLTAFWNVSPAFQIKSITAYRKLSNDVRQAYFPGLLAAAPVLSVANLQHQDQFSQEIQLLGTLADGTFDYIVGGYYFTEDGDSVERQSSLFAPTENRVIAIGNDAKAVYGQATYRPKFAPGAYVTGGLRWSKDDRKAQFDRTLTPLAGGTPAAQPRASGDRSFDNVSPTLIIGYAQTDDLNVYAKYARGYKSGGFNIRASSAARFAQGFGPEVVDSYEIGAKFALIDRKVRLNLAAFKYDYKDIQINVITNPANPTITDTFNAGGARIKGIEADLTARPIRSMTIGLNYAYLDAKYTEILDGVGNDVTNRYQFQNAPKNSFTANVTQTFPETGIGRPEIYVNYSIQSRRFANTGDRALVFKSFELLDARISLTDIPLGVGRWTLAAFGKNLLNEDYYVHHFRVVQPAAIYGEPRTYGLQLTFEY</sequence>
<feature type="signal peptide" evidence="14">
    <location>
        <begin position="1"/>
        <end position="25"/>
    </location>
</feature>
<dbReference type="Proteomes" id="UP000282971">
    <property type="component" value="Unassembled WGS sequence"/>
</dbReference>
<feature type="domain" description="TonB-dependent receptor-like beta-barrel" evidence="15">
    <location>
        <begin position="229"/>
        <end position="689"/>
    </location>
</feature>
<evidence type="ECO:0000256" key="7">
    <source>
        <dbReference type="ARBA" id="ARBA00023065"/>
    </source>
</evidence>
<evidence type="ECO:0000313" key="17">
    <source>
        <dbReference type="EMBL" id="RVT93115.1"/>
    </source>
</evidence>
<feature type="chain" id="PRO_5019235673" evidence="14">
    <location>
        <begin position="26"/>
        <end position="722"/>
    </location>
</feature>
<accession>A0A437M6C8</accession>
<evidence type="ECO:0000256" key="14">
    <source>
        <dbReference type="SAM" id="SignalP"/>
    </source>
</evidence>
<evidence type="ECO:0000256" key="10">
    <source>
        <dbReference type="ARBA" id="ARBA00023237"/>
    </source>
</evidence>
<keyword evidence="10 11" id="KW-0998">Cell outer membrane</keyword>
<dbReference type="EMBL" id="SACN01000001">
    <property type="protein sequence ID" value="RVT93115.1"/>
    <property type="molecule type" value="Genomic_DNA"/>
</dbReference>
<evidence type="ECO:0000256" key="12">
    <source>
        <dbReference type="RuleBase" id="RU003357"/>
    </source>
</evidence>
<dbReference type="OrthoDB" id="7192131at2"/>
<dbReference type="AlphaFoldDB" id="A0A437M6C8"/>
<dbReference type="InterPro" id="IPR039426">
    <property type="entry name" value="TonB-dep_rcpt-like"/>
</dbReference>
<dbReference type="InterPro" id="IPR012910">
    <property type="entry name" value="Plug_dom"/>
</dbReference>
<evidence type="ECO:0000259" key="16">
    <source>
        <dbReference type="Pfam" id="PF07715"/>
    </source>
</evidence>
<evidence type="ECO:0000256" key="13">
    <source>
        <dbReference type="SAM" id="MobiDB-lite"/>
    </source>
</evidence>
<evidence type="ECO:0000313" key="18">
    <source>
        <dbReference type="Proteomes" id="UP000282971"/>
    </source>
</evidence>
<dbReference type="CDD" id="cd01347">
    <property type="entry name" value="ligand_gated_channel"/>
    <property type="match status" value="1"/>
</dbReference>
<dbReference type="PROSITE" id="PS52016">
    <property type="entry name" value="TONB_DEPENDENT_REC_3"/>
    <property type="match status" value="1"/>
</dbReference>
<keyword evidence="9 11" id="KW-0472">Membrane</keyword>
<comment type="subcellular location">
    <subcellularLocation>
        <location evidence="1 11">Cell outer membrane</location>
        <topology evidence="1 11">Multi-pass membrane protein</topology>
    </subcellularLocation>
</comment>
<dbReference type="GO" id="GO:0006826">
    <property type="term" value="P:iron ion transport"/>
    <property type="evidence" value="ECO:0007669"/>
    <property type="project" value="UniProtKB-KW"/>
</dbReference>
<keyword evidence="2 11" id="KW-0813">Transport</keyword>
<comment type="caution">
    <text evidence="17">The sequence shown here is derived from an EMBL/GenBank/DDBJ whole genome shotgun (WGS) entry which is preliminary data.</text>
</comment>
<dbReference type="PANTHER" id="PTHR32552:SF81">
    <property type="entry name" value="TONB-DEPENDENT OUTER MEMBRANE RECEPTOR"/>
    <property type="match status" value="1"/>
</dbReference>
<evidence type="ECO:0000256" key="9">
    <source>
        <dbReference type="ARBA" id="ARBA00023136"/>
    </source>
</evidence>
<keyword evidence="5 11" id="KW-0812">Transmembrane</keyword>
<dbReference type="InterPro" id="IPR036942">
    <property type="entry name" value="Beta-barrel_TonB_sf"/>
</dbReference>
<name>A0A437M6C8_9SPHN</name>
<feature type="domain" description="TonB-dependent receptor plug" evidence="16">
    <location>
        <begin position="53"/>
        <end position="162"/>
    </location>
</feature>
<proteinExistence type="inferred from homology"/>
<evidence type="ECO:0000256" key="1">
    <source>
        <dbReference type="ARBA" id="ARBA00004571"/>
    </source>
</evidence>
<keyword evidence="18" id="KW-1185">Reference proteome</keyword>
<dbReference type="Gene3D" id="2.40.170.20">
    <property type="entry name" value="TonB-dependent receptor, beta-barrel domain"/>
    <property type="match status" value="1"/>
</dbReference>
<evidence type="ECO:0000259" key="15">
    <source>
        <dbReference type="Pfam" id="PF00593"/>
    </source>
</evidence>
<evidence type="ECO:0000256" key="6">
    <source>
        <dbReference type="ARBA" id="ARBA00023004"/>
    </source>
</evidence>
<dbReference type="PANTHER" id="PTHR32552">
    <property type="entry name" value="FERRICHROME IRON RECEPTOR-RELATED"/>
    <property type="match status" value="1"/>
</dbReference>